<feature type="domain" description="DM2" evidence="6">
    <location>
        <begin position="390"/>
        <end position="474"/>
    </location>
</feature>
<feature type="coiled-coil region" evidence="3">
    <location>
        <begin position="362"/>
        <end position="389"/>
    </location>
</feature>
<dbReference type="InterPro" id="IPR001950">
    <property type="entry name" value="SUI1"/>
</dbReference>
<dbReference type="InterPro" id="IPR058886">
    <property type="entry name" value="SWIB_eIF2D"/>
</dbReference>
<dbReference type="PROSITE" id="PS50296">
    <property type="entry name" value="SUI1"/>
    <property type="match status" value="1"/>
</dbReference>
<evidence type="ECO:0000259" key="5">
    <source>
        <dbReference type="PROSITE" id="PS50296"/>
    </source>
</evidence>
<evidence type="ECO:0000256" key="2">
    <source>
        <dbReference type="ARBA" id="ARBA00022490"/>
    </source>
</evidence>
<dbReference type="InterPro" id="IPR041366">
    <property type="entry name" value="Pre-PUA"/>
</dbReference>
<reference evidence="7 8" key="1">
    <citation type="submission" date="2014-04" db="EMBL/GenBank/DDBJ databases">
        <authorList>
            <consortium name="DOE Joint Genome Institute"/>
            <person name="Kuo A."/>
            <person name="Tarkka M."/>
            <person name="Buscot F."/>
            <person name="Kohler A."/>
            <person name="Nagy L.G."/>
            <person name="Floudas D."/>
            <person name="Copeland A."/>
            <person name="Barry K.W."/>
            <person name="Cichocki N."/>
            <person name="Veneault-Fourrey C."/>
            <person name="LaButti K."/>
            <person name="Lindquist E.A."/>
            <person name="Lipzen A."/>
            <person name="Lundell T."/>
            <person name="Morin E."/>
            <person name="Murat C."/>
            <person name="Sun H."/>
            <person name="Tunlid A."/>
            <person name="Henrissat B."/>
            <person name="Grigoriev I.V."/>
            <person name="Hibbett D.S."/>
            <person name="Martin F."/>
            <person name="Nordberg H.P."/>
            <person name="Cantor M.N."/>
            <person name="Hua S.X."/>
        </authorList>
    </citation>
    <scope>NUCLEOTIDE SEQUENCE [LARGE SCALE GENOMIC DNA]</scope>
    <source>
        <strain evidence="7 8">F 1598</strain>
    </source>
</reference>
<dbReference type="Gene3D" id="3.10.400.20">
    <property type="match status" value="1"/>
</dbReference>
<dbReference type="InterPro" id="IPR039757">
    <property type="entry name" value="EIF2D"/>
</dbReference>
<dbReference type="PROSITE" id="PS50890">
    <property type="entry name" value="PUA"/>
    <property type="match status" value="1"/>
</dbReference>
<dbReference type="AlphaFoldDB" id="A0A0C3GH54"/>
<dbReference type="SUPFAM" id="SSF47592">
    <property type="entry name" value="SWIB/MDM2 domain"/>
    <property type="match status" value="1"/>
</dbReference>
<dbReference type="InterPro" id="IPR057429">
    <property type="entry name" value="WH_eIF2D"/>
</dbReference>
<keyword evidence="8" id="KW-1185">Reference proteome</keyword>
<feature type="compositionally biased region" description="Polar residues" evidence="4">
    <location>
        <begin position="236"/>
        <end position="246"/>
    </location>
</feature>
<evidence type="ECO:0000313" key="8">
    <source>
        <dbReference type="Proteomes" id="UP000054166"/>
    </source>
</evidence>
<dbReference type="Proteomes" id="UP000054166">
    <property type="component" value="Unassembled WGS sequence"/>
</dbReference>
<dbReference type="InterPro" id="IPR015947">
    <property type="entry name" value="PUA-like_sf"/>
</dbReference>
<comment type="similarity">
    <text evidence="1">Belongs to the eIF2D family.</text>
</comment>
<keyword evidence="3" id="KW-0175">Coiled coil</keyword>
<dbReference type="InterPro" id="IPR048247">
    <property type="entry name" value="eIF2D_N"/>
</dbReference>
<protein>
    <recommendedName>
        <fullName evidence="9">SUI1 domain-containing protein</fullName>
    </recommendedName>
</protein>
<dbReference type="Pfam" id="PF26292">
    <property type="entry name" value="PUA_elF2D"/>
    <property type="match status" value="1"/>
</dbReference>
<dbReference type="Pfam" id="PF01253">
    <property type="entry name" value="SUI1"/>
    <property type="match status" value="1"/>
</dbReference>
<feature type="domain" description="SUI1" evidence="5">
    <location>
        <begin position="498"/>
        <end position="571"/>
    </location>
</feature>
<evidence type="ECO:0000256" key="1">
    <source>
        <dbReference type="ARBA" id="ARBA00010359"/>
    </source>
</evidence>
<evidence type="ECO:0000256" key="3">
    <source>
        <dbReference type="SAM" id="Coils"/>
    </source>
</evidence>
<feature type="region of interest" description="Disordered" evidence="4">
    <location>
        <begin position="1"/>
        <end position="20"/>
    </location>
</feature>
<dbReference type="FunFam" id="3.30.780.10:FF:000008">
    <property type="entry name" value="eukaryotic translation initiation factor 2D"/>
    <property type="match status" value="1"/>
</dbReference>
<dbReference type="SUPFAM" id="SSF55159">
    <property type="entry name" value="eIF1-like"/>
    <property type="match status" value="1"/>
</dbReference>
<reference evidence="8" key="2">
    <citation type="submission" date="2015-01" db="EMBL/GenBank/DDBJ databases">
        <title>Evolutionary Origins and Diversification of the Mycorrhizal Mutualists.</title>
        <authorList>
            <consortium name="DOE Joint Genome Institute"/>
            <consortium name="Mycorrhizal Genomics Consortium"/>
            <person name="Kohler A."/>
            <person name="Kuo A."/>
            <person name="Nagy L.G."/>
            <person name="Floudas D."/>
            <person name="Copeland A."/>
            <person name="Barry K.W."/>
            <person name="Cichocki N."/>
            <person name="Veneault-Fourrey C."/>
            <person name="LaButti K."/>
            <person name="Lindquist E.A."/>
            <person name="Lipzen A."/>
            <person name="Lundell T."/>
            <person name="Morin E."/>
            <person name="Murat C."/>
            <person name="Riley R."/>
            <person name="Ohm R."/>
            <person name="Sun H."/>
            <person name="Tunlid A."/>
            <person name="Henrissat B."/>
            <person name="Grigoriev I.V."/>
            <person name="Hibbett D.S."/>
            <person name="Martin F."/>
        </authorList>
    </citation>
    <scope>NUCLEOTIDE SEQUENCE [LARGE SCALE GENOMIC DNA]</scope>
    <source>
        <strain evidence="8">F 1598</strain>
    </source>
</reference>
<dbReference type="Pfam" id="PF17832">
    <property type="entry name" value="Pre-PUA"/>
    <property type="match status" value="1"/>
</dbReference>
<evidence type="ECO:0000313" key="7">
    <source>
        <dbReference type="EMBL" id="KIM89956.1"/>
    </source>
</evidence>
<proteinExistence type="inferred from homology"/>
<evidence type="ECO:0000259" key="6">
    <source>
        <dbReference type="PROSITE" id="PS51925"/>
    </source>
</evidence>
<dbReference type="OrthoDB" id="199771at2759"/>
<feature type="region of interest" description="Disordered" evidence="4">
    <location>
        <begin position="192"/>
        <end position="246"/>
    </location>
</feature>
<dbReference type="STRING" id="765440.A0A0C3GH54"/>
<evidence type="ECO:0008006" key="9">
    <source>
        <dbReference type="Google" id="ProtNLM"/>
    </source>
</evidence>
<dbReference type="InterPro" id="IPR048248">
    <property type="entry name" value="PUA_eIF2d-like"/>
</dbReference>
<dbReference type="GO" id="GO:0001731">
    <property type="term" value="P:formation of translation preinitiation complex"/>
    <property type="evidence" value="ECO:0007669"/>
    <property type="project" value="InterPro"/>
</dbReference>
<dbReference type="InterPro" id="IPR039759">
    <property type="entry name" value="eIF2D_SUI1"/>
</dbReference>
<accession>A0A0C3GH54</accession>
<dbReference type="Pfam" id="PF25304">
    <property type="entry name" value="WHD_eIF2D"/>
    <property type="match status" value="1"/>
</dbReference>
<dbReference type="GO" id="GO:0003743">
    <property type="term" value="F:translation initiation factor activity"/>
    <property type="evidence" value="ECO:0007669"/>
    <property type="project" value="InterPro"/>
</dbReference>
<dbReference type="InterPro" id="IPR036877">
    <property type="entry name" value="SUI1_dom_sf"/>
</dbReference>
<dbReference type="EMBL" id="KN832974">
    <property type="protein sequence ID" value="KIM89956.1"/>
    <property type="molecule type" value="Genomic_DNA"/>
</dbReference>
<dbReference type="InterPro" id="IPR003121">
    <property type="entry name" value="SWIB_MDM2_domain"/>
</dbReference>
<dbReference type="CDD" id="cd21156">
    <property type="entry name" value="PUA_eIF2d-like"/>
    <property type="match status" value="1"/>
</dbReference>
<keyword evidence="2" id="KW-0963">Cytoplasm</keyword>
<gene>
    <name evidence="7" type="ORF">PILCRDRAFT_812738</name>
</gene>
<dbReference type="PROSITE" id="PS51925">
    <property type="entry name" value="SWIB_MDM2"/>
    <property type="match status" value="1"/>
</dbReference>
<dbReference type="CDD" id="cd11610">
    <property type="entry name" value="eIF2D_N"/>
    <property type="match status" value="1"/>
</dbReference>
<dbReference type="InterPro" id="IPR036885">
    <property type="entry name" value="SWIB_MDM2_dom_sf"/>
</dbReference>
<dbReference type="Pfam" id="PF26291">
    <property type="entry name" value="SWIB_eIF2D"/>
    <property type="match status" value="1"/>
</dbReference>
<name>A0A0C3GH54_PILCF</name>
<organism evidence="7 8">
    <name type="scientific">Piloderma croceum (strain F 1598)</name>
    <dbReference type="NCBI Taxonomy" id="765440"/>
    <lineage>
        <taxon>Eukaryota</taxon>
        <taxon>Fungi</taxon>
        <taxon>Dikarya</taxon>
        <taxon>Basidiomycota</taxon>
        <taxon>Agaricomycotina</taxon>
        <taxon>Agaricomycetes</taxon>
        <taxon>Agaricomycetidae</taxon>
        <taxon>Atheliales</taxon>
        <taxon>Atheliaceae</taxon>
        <taxon>Piloderma</taxon>
    </lineage>
</organism>
<dbReference type="HOGENOM" id="CLU_012487_1_1_1"/>
<dbReference type="Gene3D" id="3.30.780.10">
    <property type="entry name" value="SUI1-like domain"/>
    <property type="match status" value="1"/>
</dbReference>
<sequence>MFKKPLGSLKTSAPLRSSDRRKLKQRVVQLFPEIPPEDEQLVPDGLLSVKFNTHLEEPGIAYLAPNGDPLWFTMGKGSGDLIPTVYTLWKRPNLLPFLSTPAAVIPVLVGGADLMIPGVVQHAPSLRPDQLVSITQYYAGPGTKVGPPLAVGRMALASDDIREDGKKGKAVFVLHTWKDCLWELGTGGDVPEAIEIPGVGEKEGEDLEDRDSHEGDGAKPSNAPETITPAVDETPPETSNGTTLSPQEVTSLLRTSLLQSILTILSKLPPSSFPITATIFYSTYILPSRPSCSVPNPPTTPIDIKNSSHKSLTSFLKSAEKEGLLKLKDQKSTAKSKATDLVITGVFPQHVDVLAHQRYTTLKDVENKKARQEEREESERKKVKEMEIRECWKPWQGSVGFFQSAGESTSSLYTLAEIKALLNGYINSHNLVNPNDQSYINIDALLSSTLSSKTNTETLEFLKRDELARRLVDKMQAWYEISVESKEPMVKKGSLNPISVIVKIRQGRKASTLITNFEPYLLTADFLAEELRRICASATSVSPVQGKTSGMEVLVQGKQIQAVTELLVSKGVPKKWIESSDLSGKKK</sequence>
<dbReference type="CDD" id="cd11608">
    <property type="entry name" value="eIF2D_C"/>
    <property type="match status" value="1"/>
</dbReference>
<dbReference type="PANTHER" id="PTHR12217">
    <property type="entry name" value="EUKARYOTIC TRANSLATION INITIATION FACTOR 2D"/>
    <property type="match status" value="1"/>
</dbReference>
<dbReference type="SUPFAM" id="SSF88697">
    <property type="entry name" value="PUA domain-like"/>
    <property type="match status" value="1"/>
</dbReference>
<evidence type="ECO:0000256" key="4">
    <source>
        <dbReference type="SAM" id="MobiDB-lite"/>
    </source>
</evidence>
<dbReference type="PANTHER" id="PTHR12217:SF4">
    <property type="entry name" value="EUKARYOTIC TRANSLATION INITIATION FACTOR 2D"/>
    <property type="match status" value="1"/>
</dbReference>
<dbReference type="InParanoid" id="A0A0C3GH54"/>